<comment type="similarity">
    <text evidence="1">Belongs to the mTERF family.</text>
</comment>
<dbReference type="InterPro" id="IPR038538">
    <property type="entry name" value="MTERF_sf"/>
</dbReference>
<dbReference type="EMBL" id="GDJX01018617">
    <property type="protein sequence ID" value="JAT49319.1"/>
    <property type="molecule type" value="Transcribed_RNA"/>
</dbReference>
<keyword evidence="2" id="KW-0806">Transcription termination</keyword>
<evidence type="ECO:0000256" key="4">
    <source>
        <dbReference type="SAM" id="MobiDB-lite"/>
    </source>
</evidence>
<keyword evidence="2" id="KW-0804">Transcription</keyword>
<dbReference type="PANTHER" id="PTHR13068">
    <property type="entry name" value="CGI-12 PROTEIN-RELATED"/>
    <property type="match status" value="1"/>
</dbReference>
<evidence type="ECO:0008006" key="6">
    <source>
        <dbReference type="Google" id="ProtNLM"/>
    </source>
</evidence>
<dbReference type="PANTHER" id="PTHR13068:SF46">
    <property type="entry name" value="OS03G0360600 PROTEIN"/>
    <property type="match status" value="1"/>
</dbReference>
<dbReference type="InterPro" id="IPR003690">
    <property type="entry name" value="MTERF"/>
</dbReference>
<feature type="compositionally biased region" description="Low complexity" evidence="4">
    <location>
        <begin position="24"/>
        <end position="34"/>
    </location>
</feature>
<dbReference type="GO" id="GO:0006353">
    <property type="term" value="P:DNA-templated transcription termination"/>
    <property type="evidence" value="ECO:0007669"/>
    <property type="project" value="UniProtKB-KW"/>
</dbReference>
<keyword evidence="2" id="KW-0805">Transcription regulation</keyword>
<dbReference type="Gene3D" id="1.25.70.10">
    <property type="entry name" value="Transcription termination factor 3, mitochondrial"/>
    <property type="match status" value="1"/>
</dbReference>
<dbReference type="AlphaFoldDB" id="A0A1D1Y3V2"/>
<proteinExistence type="inferred from homology"/>
<evidence type="ECO:0000256" key="2">
    <source>
        <dbReference type="ARBA" id="ARBA00022472"/>
    </source>
</evidence>
<reference evidence="5" key="1">
    <citation type="submission" date="2015-07" db="EMBL/GenBank/DDBJ databases">
        <title>Transcriptome Assembly of Anthurium amnicola.</title>
        <authorList>
            <person name="Suzuki J."/>
        </authorList>
    </citation>
    <scope>NUCLEOTIDE SEQUENCE</scope>
</reference>
<accession>A0A1D1Y3V2</accession>
<protein>
    <recommendedName>
        <fullName evidence="6">mTERF domain-containing protein 1, mitochondrial</fullName>
    </recommendedName>
</protein>
<sequence length="377" mass="41342">MEEVLHLCCPSKPRLVSRLRPRRCPSLSSSSSPGRPRPRAPPVRALRSSSSSAFPTNTTLPLPKRPPKPPPPDGDDDDDDGGLPFFHPEMPPLEGAGDSTFREKVLFLDSVGVDLLAAAAAHPRLLSTPLAHLRSTTDFLLAAAGFSPADLRRICGMCPEVLTAGGPRALGPAIAFLLREAGVDGLPGLRRAVRRRPRLLVSDVATRLRPTLYFLQMLGVADAGRRHAPLLSCSVEEKLLPRIEFLQGVGFSPREARAMVRRFPQLFCYSIAGNLEPKFDFFAVEMGRGLRELRVFPQYFSFSLRGRIMPRHRRCAEAGVLLPLPALLKPADEQFQARLEVCTSSSPPLWRSPLCHKNLTSKYNTRSNSSTGGCSSL</sequence>
<evidence type="ECO:0000313" key="5">
    <source>
        <dbReference type="EMBL" id="JAT49319.1"/>
    </source>
</evidence>
<gene>
    <name evidence="5" type="ORF">g.63713</name>
</gene>
<dbReference type="GO" id="GO:0003676">
    <property type="term" value="F:nucleic acid binding"/>
    <property type="evidence" value="ECO:0007669"/>
    <property type="project" value="InterPro"/>
</dbReference>
<organism evidence="5">
    <name type="scientific">Anthurium amnicola</name>
    <dbReference type="NCBI Taxonomy" id="1678845"/>
    <lineage>
        <taxon>Eukaryota</taxon>
        <taxon>Viridiplantae</taxon>
        <taxon>Streptophyta</taxon>
        <taxon>Embryophyta</taxon>
        <taxon>Tracheophyta</taxon>
        <taxon>Spermatophyta</taxon>
        <taxon>Magnoliopsida</taxon>
        <taxon>Liliopsida</taxon>
        <taxon>Araceae</taxon>
        <taxon>Pothoideae</taxon>
        <taxon>Potheae</taxon>
        <taxon>Anthurium</taxon>
    </lineage>
</organism>
<evidence type="ECO:0000256" key="3">
    <source>
        <dbReference type="ARBA" id="ARBA00022946"/>
    </source>
</evidence>
<keyword evidence="3" id="KW-0809">Transit peptide</keyword>
<feature type="compositionally biased region" description="Low complexity" evidence="4">
    <location>
        <begin position="42"/>
        <end position="52"/>
    </location>
</feature>
<dbReference type="Pfam" id="PF02536">
    <property type="entry name" value="mTERF"/>
    <property type="match status" value="1"/>
</dbReference>
<dbReference type="SMART" id="SM00733">
    <property type="entry name" value="Mterf"/>
    <property type="match status" value="6"/>
</dbReference>
<feature type="region of interest" description="Disordered" evidence="4">
    <location>
        <begin position="19"/>
        <end position="94"/>
    </location>
</feature>
<name>A0A1D1Y3V2_9ARAE</name>
<evidence type="ECO:0000256" key="1">
    <source>
        <dbReference type="ARBA" id="ARBA00007692"/>
    </source>
</evidence>